<dbReference type="Proteomes" id="UP000184529">
    <property type="component" value="Unassembled WGS sequence"/>
</dbReference>
<keyword evidence="3" id="KW-1185">Reference proteome</keyword>
<proteinExistence type="predicted"/>
<evidence type="ECO:0000259" key="1">
    <source>
        <dbReference type="Pfam" id="PF20797"/>
    </source>
</evidence>
<dbReference type="OrthoDB" id="9792853at2"/>
<gene>
    <name evidence="2" type="ORF">SAMN02745219_01146</name>
</gene>
<dbReference type="AlphaFoldDB" id="A0A1M6E8V8"/>
<dbReference type="RefSeq" id="WP_072867908.1">
    <property type="nucleotide sequence ID" value="NZ_FQZM01000012.1"/>
</dbReference>
<organism evidence="2 3">
    <name type="scientific">Desulfofundulus thermosubterraneus DSM 16057</name>
    <dbReference type="NCBI Taxonomy" id="1121432"/>
    <lineage>
        <taxon>Bacteria</taxon>
        <taxon>Bacillati</taxon>
        <taxon>Bacillota</taxon>
        <taxon>Clostridia</taxon>
        <taxon>Eubacteriales</taxon>
        <taxon>Peptococcaceae</taxon>
        <taxon>Desulfofundulus</taxon>
    </lineage>
</organism>
<protein>
    <recommendedName>
        <fullName evidence="1">HepT-like domain-containing protein</fullName>
    </recommendedName>
</protein>
<name>A0A1M6E8V8_9FIRM</name>
<dbReference type="Pfam" id="PF20797">
    <property type="entry name" value="HepT-like_2"/>
    <property type="match status" value="1"/>
</dbReference>
<evidence type="ECO:0000313" key="3">
    <source>
        <dbReference type="Proteomes" id="UP000184529"/>
    </source>
</evidence>
<sequence length="167" mass="19565">MRDREQLLTLASEISDRLKDLEVICRHGKQWLDIHSAKAPGILDLRALGSILHDFYTAMEDIFELIAGDINGKIPQDSRWHKRLLHLMTLDIPKLRPAVISKELEAQLEDYLRFRNVFRNVYGHQLQWARMSSLIHNLDCTCKKFAQEIEAFRRFLLRLAEQLEGDV</sequence>
<evidence type="ECO:0000313" key="2">
    <source>
        <dbReference type="EMBL" id="SHI81809.1"/>
    </source>
</evidence>
<reference evidence="3" key="1">
    <citation type="submission" date="2016-11" db="EMBL/GenBank/DDBJ databases">
        <authorList>
            <person name="Varghese N."/>
            <person name="Submissions S."/>
        </authorList>
    </citation>
    <scope>NUCLEOTIDE SEQUENCE [LARGE SCALE GENOMIC DNA]</scope>
    <source>
        <strain evidence="3">DSM 16057</strain>
    </source>
</reference>
<accession>A0A1M6E8V8</accession>
<dbReference type="InterPro" id="IPR048769">
    <property type="entry name" value="HepT-like_dom"/>
</dbReference>
<dbReference type="STRING" id="1121432.SAMN02745219_01146"/>
<feature type="domain" description="HepT-like" evidence="1">
    <location>
        <begin position="47"/>
        <end position="155"/>
    </location>
</feature>
<dbReference type="EMBL" id="FQZM01000012">
    <property type="protein sequence ID" value="SHI81809.1"/>
    <property type="molecule type" value="Genomic_DNA"/>
</dbReference>